<dbReference type="PANTHER" id="PTHR22975:SF19">
    <property type="entry name" value="EXPRESSED PROTEIN"/>
    <property type="match status" value="1"/>
</dbReference>
<organism evidence="3">
    <name type="scientific">Oryza punctata</name>
    <name type="common">Red rice</name>
    <dbReference type="NCBI Taxonomy" id="4537"/>
    <lineage>
        <taxon>Eukaryota</taxon>
        <taxon>Viridiplantae</taxon>
        <taxon>Streptophyta</taxon>
        <taxon>Embryophyta</taxon>
        <taxon>Tracheophyta</taxon>
        <taxon>Spermatophyta</taxon>
        <taxon>Magnoliopsida</taxon>
        <taxon>Liliopsida</taxon>
        <taxon>Poales</taxon>
        <taxon>Poaceae</taxon>
        <taxon>BOP clade</taxon>
        <taxon>Oryzoideae</taxon>
        <taxon>Oryzeae</taxon>
        <taxon>Oryzinae</taxon>
        <taxon>Oryza</taxon>
    </lineage>
</organism>
<name>A0A0E0MGT8_ORYPU</name>
<accession>A0A0E0MGT8</accession>
<dbReference type="Proteomes" id="UP000026962">
    <property type="component" value="Chromosome 11"/>
</dbReference>
<evidence type="ECO:0000313" key="4">
    <source>
        <dbReference type="Proteomes" id="UP000026962"/>
    </source>
</evidence>
<reference evidence="3" key="1">
    <citation type="submission" date="2015-04" db="UniProtKB">
        <authorList>
            <consortium name="EnsemblPlants"/>
        </authorList>
    </citation>
    <scope>IDENTIFICATION</scope>
</reference>
<dbReference type="Gramene" id="OPUNC11G15380.1">
    <property type="protein sequence ID" value="OPUNC11G15380.1"/>
    <property type="gene ID" value="OPUNC11G15380"/>
</dbReference>
<dbReference type="AlphaFoldDB" id="A0A0E0MGT8"/>
<evidence type="ECO:0000256" key="2">
    <source>
        <dbReference type="ARBA" id="ARBA00022801"/>
    </source>
</evidence>
<dbReference type="GO" id="GO:0016787">
    <property type="term" value="F:hydrolase activity"/>
    <property type="evidence" value="ECO:0007669"/>
    <property type="project" value="UniProtKB-KW"/>
</dbReference>
<proteinExistence type="predicted"/>
<reference evidence="3" key="2">
    <citation type="submission" date="2018-05" db="EMBL/GenBank/DDBJ databases">
        <title>OpunRS2 (Oryza punctata Reference Sequence Version 2).</title>
        <authorList>
            <person name="Zhang J."/>
            <person name="Kudrna D."/>
            <person name="Lee S."/>
            <person name="Talag J."/>
            <person name="Welchert J."/>
            <person name="Wing R.A."/>
        </authorList>
    </citation>
    <scope>NUCLEOTIDE SEQUENCE [LARGE SCALE GENOMIC DNA]</scope>
</reference>
<dbReference type="InterPro" id="IPR052398">
    <property type="entry name" value="Ubiquitin_hydrolase_53/54"/>
</dbReference>
<keyword evidence="4" id="KW-1185">Reference proteome</keyword>
<dbReference type="EnsemblPlants" id="OPUNC11G15380.1">
    <property type="protein sequence ID" value="OPUNC11G15380.1"/>
    <property type="gene ID" value="OPUNC11G15380"/>
</dbReference>
<keyword evidence="1" id="KW-0833">Ubl conjugation pathway</keyword>
<evidence type="ECO:0000313" key="3">
    <source>
        <dbReference type="EnsemblPlants" id="OPUNC11G15380.1"/>
    </source>
</evidence>
<dbReference type="eggNOG" id="KOG1887">
    <property type="taxonomic scope" value="Eukaryota"/>
</dbReference>
<dbReference type="PANTHER" id="PTHR22975">
    <property type="entry name" value="UBIQUITIN SPECIFIC PROTEINASE"/>
    <property type="match status" value="1"/>
</dbReference>
<protein>
    <submittedName>
        <fullName evidence="3">Uncharacterized protein</fullName>
    </submittedName>
</protein>
<sequence length="1185" mass="135725">MDDDPEAFLGWEGQEFLDWDDAAEAEGIDSTDDDDAEPVPACADEEEAGIDARIREYFDAAPDGLWPCICCILDAIKKGVKKEISFYKKHGLRSHYSTRHNNIFINKKKRSECSKCFNMFQNKDLRRKHVKTLSCSDVTKKIHEEFDGRTAEKFHNWCSVRRAEVGAGATVNKKEEDQQNEMVLALIDITLGYHQKGDQYATNYPVAVSFNFGNLPIMQINVENSYVNVPCDQNKWLRYYSVPSSQVGMMLIDGIIDYWKKRILKLCGVNYLMVISPIAKACLWVSIVLSAQTVVFWAREPVLISSWIGLREAPFSDNYMKKAPLYPHFRVSGEDRVCMLCYLFHTFNAFSDKNDSTASFRLNCSRPSFIKILEEANVSLKEETNFAVKYIEIVLNMVHTSETAICINNNSENILYKTTLFSSCPKHRCLSHEFFGMHKNATESTYFLNVGASELQNIEMKTFADVIKSVDKQFHCNTESNAHNHPPRYFTTAFSYPSENDSHFISGLLVSIAAPLDINPVYEGLHSESKYPMVSVVFRAEGRDICFGREEKWLEFDSWEKVLEEYSRSSFCPQIIFFERIDPVSEAMITEFCYQISYAAQGTRMDDDPEAFLGWEGQEFLDWDDAAEAEGIDSTDDDDAEPVPACADEEEAGIDARIREYFDAAPDGLWPCICCILDAIKKGVKKEISFYKKHGLRSHYSTRHNNIFINKKKRSECSKCFNMFQNKDLRRKHVKTLSCSDVTKKIHEEFDGRTAEKFHNWCSVRRAEVGAGATVNKKEEDQQNEMVLALIDITLGYHQKGDQYATNYPVINVENSYVNVPCDQNKWLRYYSVPSSQVGMMLIDGIIDYWKKRILKLCGVNYLMVISPIAKACLWVSIVLSAQTVVFWAREPVLISSWIGLREAPFSDNYMKKAPLYPHFRVSGEDRVCMLCYLFHTFNAFSDKNDSTASFRLNCSRPSFIKILEEANVSLKEETNFAVKYIEIVLNMVHTSETAICINNNSENILYKTTLFSSCPKHRCLSHEFFGMHKNATESTYFLNVGASELQNIEMKTFADVIKSVDKQFHCNTESNAHNHPPRYFTTAFSYPSENDSHFISGLLVSIAAPLDINPVYEGLHSESKYPMVSVVFRAEGRDICFGREEKWLEFDSWEKVLEEYSRSSFCLQIIFFERIDPVSEAAGTEVTV</sequence>
<evidence type="ECO:0000256" key="1">
    <source>
        <dbReference type="ARBA" id="ARBA00022786"/>
    </source>
</evidence>
<dbReference type="HOGENOM" id="CLU_272542_0_0_1"/>
<keyword evidence="2" id="KW-0378">Hydrolase</keyword>